<evidence type="ECO:0000259" key="8">
    <source>
        <dbReference type="PROSITE" id="PS50928"/>
    </source>
</evidence>
<dbReference type="AlphaFoldDB" id="A0A7W9YKN8"/>
<dbReference type="Proteomes" id="UP000546642">
    <property type="component" value="Unassembled WGS sequence"/>
</dbReference>
<dbReference type="GO" id="GO:0055085">
    <property type="term" value="P:transmembrane transport"/>
    <property type="evidence" value="ECO:0007669"/>
    <property type="project" value="InterPro"/>
</dbReference>
<evidence type="ECO:0000256" key="4">
    <source>
        <dbReference type="ARBA" id="ARBA00022692"/>
    </source>
</evidence>
<name>A0A7W9YKN8_9ACTN</name>
<dbReference type="RefSeq" id="WP_343070627.1">
    <property type="nucleotide sequence ID" value="NZ_JACHDS010000001.1"/>
</dbReference>
<dbReference type="SUPFAM" id="SSF161098">
    <property type="entry name" value="MetI-like"/>
    <property type="match status" value="1"/>
</dbReference>
<keyword evidence="3" id="KW-1003">Cell membrane</keyword>
<dbReference type="Pfam" id="PF12911">
    <property type="entry name" value="OppC_N"/>
    <property type="match status" value="1"/>
</dbReference>
<reference evidence="9 10" key="1">
    <citation type="submission" date="2020-08" db="EMBL/GenBank/DDBJ databases">
        <title>Sequencing the genomes of 1000 actinobacteria strains.</title>
        <authorList>
            <person name="Klenk H.-P."/>
        </authorList>
    </citation>
    <scope>NUCLEOTIDE SEQUENCE [LARGE SCALE GENOMIC DNA]</scope>
    <source>
        <strain evidence="9 10">DSM 46659</strain>
    </source>
</reference>
<feature type="transmembrane region" description="Helical" evidence="7">
    <location>
        <begin position="266"/>
        <end position="290"/>
    </location>
</feature>
<evidence type="ECO:0000256" key="5">
    <source>
        <dbReference type="ARBA" id="ARBA00022989"/>
    </source>
</evidence>
<feature type="domain" description="ABC transmembrane type-1" evidence="8">
    <location>
        <begin position="97"/>
        <end position="287"/>
    </location>
</feature>
<gene>
    <name evidence="9" type="ORF">HNR23_003995</name>
</gene>
<sequence>MKTSQGARPVDGTAGGPRGILAVRMPLSMRGERAAMWAAVAVLALMGLAALFAPWLTVHDPIATDTDAVSLPPGSPGHPLGTDMLGRDLYARMLYGARLSLVVGLVAGAVTVVAGTALGALAAVGPRWLDALITRSADALLALPMMLVALALAAVAGASVVTVVGAIVLTAWMPVALIARAEIAALRERPFIRAAYSLGFSRRRVVLRHLVPNAVPPIASIAAFEVGHAILTESTLSFLGVGIPPNTPSWGNLLTDARSHLLTGQWYTVALPAAAIVVTIIAVNIIATGLDRRGGAHGRIW</sequence>
<keyword evidence="2 7" id="KW-0813">Transport</keyword>
<feature type="transmembrane region" description="Helical" evidence="7">
    <location>
        <begin position="99"/>
        <end position="124"/>
    </location>
</feature>
<organism evidence="9 10">
    <name type="scientific">Nocardiopsis mwathae</name>
    <dbReference type="NCBI Taxonomy" id="1472723"/>
    <lineage>
        <taxon>Bacteria</taxon>
        <taxon>Bacillati</taxon>
        <taxon>Actinomycetota</taxon>
        <taxon>Actinomycetes</taxon>
        <taxon>Streptosporangiales</taxon>
        <taxon>Nocardiopsidaceae</taxon>
        <taxon>Nocardiopsis</taxon>
    </lineage>
</organism>
<dbReference type="EMBL" id="JACHDS010000001">
    <property type="protein sequence ID" value="MBB6173935.1"/>
    <property type="molecule type" value="Genomic_DNA"/>
</dbReference>
<evidence type="ECO:0000256" key="7">
    <source>
        <dbReference type="RuleBase" id="RU363032"/>
    </source>
</evidence>
<dbReference type="InterPro" id="IPR000515">
    <property type="entry name" value="MetI-like"/>
</dbReference>
<dbReference type="CDD" id="cd06261">
    <property type="entry name" value="TM_PBP2"/>
    <property type="match status" value="1"/>
</dbReference>
<comment type="subcellular location">
    <subcellularLocation>
        <location evidence="1 7">Cell membrane</location>
        <topology evidence="1 7">Multi-pass membrane protein</topology>
    </subcellularLocation>
</comment>
<evidence type="ECO:0000256" key="2">
    <source>
        <dbReference type="ARBA" id="ARBA00022448"/>
    </source>
</evidence>
<comment type="similarity">
    <text evidence="7">Belongs to the binding-protein-dependent transport system permease family.</text>
</comment>
<evidence type="ECO:0000313" key="9">
    <source>
        <dbReference type="EMBL" id="MBB6173935.1"/>
    </source>
</evidence>
<dbReference type="Pfam" id="PF00528">
    <property type="entry name" value="BPD_transp_1"/>
    <property type="match status" value="1"/>
</dbReference>
<dbReference type="PROSITE" id="PS50928">
    <property type="entry name" value="ABC_TM1"/>
    <property type="match status" value="1"/>
</dbReference>
<evidence type="ECO:0000256" key="6">
    <source>
        <dbReference type="ARBA" id="ARBA00023136"/>
    </source>
</evidence>
<dbReference type="Gene3D" id="1.10.3720.10">
    <property type="entry name" value="MetI-like"/>
    <property type="match status" value="1"/>
</dbReference>
<keyword evidence="4 7" id="KW-0812">Transmembrane</keyword>
<feature type="transmembrane region" description="Helical" evidence="7">
    <location>
        <begin position="136"/>
        <end position="154"/>
    </location>
</feature>
<keyword evidence="5 7" id="KW-1133">Transmembrane helix</keyword>
<feature type="transmembrane region" description="Helical" evidence="7">
    <location>
        <begin position="210"/>
        <end position="231"/>
    </location>
</feature>
<evidence type="ECO:0000256" key="3">
    <source>
        <dbReference type="ARBA" id="ARBA00022475"/>
    </source>
</evidence>
<feature type="transmembrane region" description="Helical" evidence="7">
    <location>
        <begin position="160"/>
        <end position="179"/>
    </location>
</feature>
<dbReference type="GO" id="GO:0005886">
    <property type="term" value="C:plasma membrane"/>
    <property type="evidence" value="ECO:0007669"/>
    <property type="project" value="UniProtKB-SubCell"/>
</dbReference>
<protein>
    <submittedName>
        <fullName evidence="9">Peptide/nickel transport system permease protein</fullName>
    </submittedName>
</protein>
<keyword evidence="6 7" id="KW-0472">Membrane</keyword>
<feature type="transmembrane region" description="Helical" evidence="7">
    <location>
        <begin position="34"/>
        <end position="56"/>
    </location>
</feature>
<dbReference type="PANTHER" id="PTHR43386:SF1">
    <property type="entry name" value="D,D-DIPEPTIDE TRANSPORT SYSTEM PERMEASE PROTEIN DDPC-RELATED"/>
    <property type="match status" value="1"/>
</dbReference>
<evidence type="ECO:0000256" key="1">
    <source>
        <dbReference type="ARBA" id="ARBA00004651"/>
    </source>
</evidence>
<accession>A0A7W9YKN8</accession>
<dbReference type="PANTHER" id="PTHR43386">
    <property type="entry name" value="OLIGOPEPTIDE TRANSPORT SYSTEM PERMEASE PROTEIN APPC"/>
    <property type="match status" value="1"/>
</dbReference>
<dbReference type="InterPro" id="IPR050366">
    <property type="entry name" value="BP-dependent_transpt_permease"/>
</dbReference>
<keyword evidence="10" id="KW-1185">Reference proteome</keyword>
<dbReference type="InterPro" id="IPR035906">
    <property type="entry name" value="MetI-like_sf"/>
</dbReference>
<proteinExistence type="inferred from homology"/>
<evidence type="ECO:0000313" key="10">
    <source>
        <dbReference type="Proteomes" id="UP000546642"/>
    </source>
</evidence>
<dbReference type="InterPro" id="IPR025966">
    <property type="entry name" value="OppC_N"/>
</dbReference>
<comment type="caution">
    <text evidence="9">The sequence shown here is derived from an EMBL/GenBank/DDBJ whole genome shotgun (WGS) entry which is preliminary data.</text>
</comment>